<evidence type="ECO:0000313" key="2">
    <source>
        <dbReference type="Proteomes" id="UP001611450"/>
    </source>
</evidence>
<comment type="caution">
    <text evidence="1">The sequence shown here is derived from an EMBL/GenBank/DDBJ whole genome shotgun (WGS) entry which is preliminary data.</text>
</comment>
<proteinExistence type="predicted"/>
<accession>A0ABW7WJH8</accession>
<gene>
    <name evidence="1" type="ORF">ACH47G_21915</name>
</gene>
<dbReference type="EMBL" id="JBIRXV010000004">
    <property type="protein sequence ID" value="MFI2323149.1"/>
    <property type="molecule type" value="Genomic_DNA"/>
</dbReference>
<reference evidence="1 2" key="1">
    <citation type="submission" date="2024-10" db="EMBL/GenBank/DDBJ databases">
        <title>The Natural Products Discovery Center: Release of the First 8490 Sequenced Strains for Exploring Actinobacteria Biosynthetic Diversity.</title>
        <authorList>
            <person name="Kalkreuter E."/>
            <person name="Kautsar S.A."/>
            <person name="Yang D."/>
            <person name="Bader C.D."/>
            <person name="Teijaro C.N."/>
            <person name="Fluegel L."/>
            <person name="Davis C.M."/>
            <person name="Simpson J.R."/>
            <person name="Lauterbach L."/>
            <person name="Steele A.D."/>
            <person name="Gui C."/>
            <person name="Meng S."/>
            <person name="Li G."/>
            <person name="Viehrig K."/>
            <person name="Ye F."/>
            <person name="Su P."/>
            <person name="Kiefer A.F."/>
            <person name="Nichols A."/>
            <person name="Cepeda A.J."/>
            <person name="Yan W."/>
            <person name="Fan B."/>
            <person name="Jiang Y."/>
            <person name="Adhikari A."/>
            <person name="Zheng C.-J."/>
            <person name="Schuster L."/>
            <person name="Cowan T.M."/>
            <person name="Smanski M.J."/>
            <person name="Chevrette M.G."/>
            <person name="De Carvalho L.P.S."/>
            <person name="Shen B."/>
        </authorList>
    </citation>
    <scope>NUCLEOTIDE SEQUENCE [LARGE SCALE GENOMIC DNA]</scope>
    <source>
        <strain evidence="1 2">NPDC019626</strain>
    </source>
</reference>
<organism evidence="1 2">
    <name type="scientific">Nocardia beijingensis</name>
    <dbReference type="NCBI Taxonomy" id="95162"/>
    <lineage>
        <taxon>Bacteria</taxon>
        <taxon>Bacillati</taxon>
        <taxon>Actinomycetota</taxon>
        <taxon>Actinomycetes</taxon>
        <taxon>Mycobacteriales</taxon>
        <taxon>Nocardiaceae</taxon>
        <taxon>Nocardia</taxon>
    </lineage>
</organism>
<evidence type="ECO:0000313" key="1">
    <source>
        <dbReference type="EMBL" id="MFI2323149.1"/>
    </source>
</evidence>
<keyword evidence="2" id="KW-1185">Reference proteome</keyword>
<dbReference type="Proteomes" id="UP001611450">
    <property type="component" value="Unassembled WGS sequence"/>
</dbReference>
<name>A0ABW7WJH8_9NOCA</name>
<dbReference type="RefSeq" id="WP_396948962.1">
    <property type="nucleotide sequence ID" value="NZ_JBIRXV010000004.1"/>
</dbReference>
<sequence length="153" mass="16955">MTLRDQGWEPVTPVGSRGEFTWRVWCDARRPPEADLMGWPEDADFLATFVEVANGEGRLDSGGIGGVREPGEQLRYCVGGRDGFPEIVAVRVAQDRPGIVVETTRRSIEIDAAELGEPHYGMRFFAMPLDDQERLVAVASGDIRQEHDALTAR</sequence>
<protein>
    <submittedName>
        <fullName evidence="1">Uncharacterized protein</fullName>
    </submittedName>
</protein>